<keyword evidence="1" id="KW-1133">Transmembrane helix</keyword>
<dbReference type="Proteomes" id="UP000192923">
    <property type="component" value="Unassembled WGS sequence"/>
</dbReference>
<dbReference type="AlphaFoldDB" id="A0A1Y6D7G7"/>
<feature type="transmembrane region" description="Helical" evidence="1">
    <location>
        <begin position="101"/>
        <end position="122"/>
    </location>
</feature>
<evidence type="ECO:0000256" key="1">
    <source>
        <dbReference type="SAM" id="Phobius"/>
    </source>
</evidence>
<evidence type="ECO:0000313" key="3">
    <source>
        <dbReference type="Proteomes" id="UP000192923"/>
    </source>
</evidence>
<keyword evidence="3" id="KW-1185">Reference proteome</keyword>
<dbReference type="EMBL" id="FXAM01000001">
    <property type="protein sequence ID" value="SMF95795.1"/>
    <property type="molecule type" value="Genomic_DNA"/>
</dbReference>
<name>A0A1Y6D7G7_9GAMM</name>
<dbReference type="NCBIfam" id="NF047767">
    <property type="entry name" value="LBF_2804_fam"/>
    <property type="match status" value="1"/>
</dbReference>
<gene>
    <name evidence="2" type="ORF">SAMN02949497_3170</name>
</gene>
<reference evidence="2 3" key="1">
    <citation type="submission" date="2016-12" db="EMBL/GenBank/DDBJ databases">
        <authorList>
            <person name="Song W.-J."/>
            <person name="Kurnit D.M."/>
        </authorList>
    </citation>
    <scope>NUCLEOTIDE SEQUENCE [LARGE SCALE GENOMIC DNA]</scope>
    <source>
        <strain evidence="2 3">175</strain>
    </source>
</reference>
<proteinExistence type="predicted"/>
<sequence>MERLYHRFFDALPIRFPHSDEDLHLLTPEELRRVRRTERRAMVAAVLIELVAYLAIFLPIYAFPDVFEGQAGRIGGPFLHLGNGIHWERGLWMLGITLLELYALLLLNLAAVHGIAVATGYIRRDRRAGETHGLIRIALERRSGEQRVYGIDPFEGLTPWLVYLYLLFNRLKGLIGSALMRAALSNLFGRELLRVYLDFSGMPIYMAVNAYTTHTILRNARVVVMGQTSIDLIVRRLPEFRPEPAELGLIYDTLQYIAVNKRDFHANHYHLTKAVVEWFGIPVEPYHPLPPDYLQKLKTARPRVADICHLIIVLGFLLDGRLSGRERRQLARLRELGVLDLSAADLEDYLRDFVDGQGLEAVTARYLGG</sequence>
<keyword evidence="1" id="KW-0812">Transmembrane</keyword>
<feature type="transmembrane region" description="Helical" evidence="1">
    <location>
        <begin position="41"/>
        <end position="63"/>
    </location>
</feature>
<accession>A0A1Y6D7G7</accession>
<organism evidence="2 3">
    <name type="scientific">Methylomagnum ishizawai</name>
    <dbReference type="NCBI Taxonomy" id="1760988"/>
    <lineage>
        <taxon>Bacteria</taxon>
        <taxon>Pseudomonadati</taxon>
        <taxon>Pseudomonadota</taxon>
        <taxon>Gammaproteobacteria</taxon>
        <taxon>Methylococcales</taxon>
        <taxon>Methylococcaceae</taxon>
        <taxon>Methylomagnum</taxon>
    </lineage>
</organism>
<dbReference type="STRING" id="1760988.SAMN02949497_3170"/>
<protein>
    <submittedName>
        <fullName evidence="2">Uncharacterized protein</fullName>
    </submittedName>
</protein>
<dbReference type="OrthoDB" id="928864at2"/>
<evidence type="ECO:0000313" key="2">
    <source>
        <dbReference type="EMBL" id="SMF95795.1"/>
    </source>
</evidence>
<keyword evidence="1" id="KW-0472">Membrane</keyword>
<dbReference type="RefSeq" id="WP_085214318.1">
    <property type="nucleotide sequence ID" value="NZ_FXAM01000001.1"/>
</dbReference>